<feature type="transmembrane region" description="Helical" evidence="1">
    <location>
        <begin position="139"/>
        <end position="162"/>
    </location>
</feature>
<dbReference type="AlphaFoldDB" id="A0A5N6JBR0"/>
<accession>A0A5N6JBR0</accession>
<keyword evidence="1" id="KW-0812">Transmembrane</keyword>
<keyword evidence="1" id="KW-1133">Transmembrane helix</keyword>
<keyword evidence="3" id="KW-1185">Reference proteome</keyword>
<feature type="transmembrane region" description="Helical" evidence="1">
    <location>
        <begin position="66"/>
        <end position="85"/>
    </location>
</feature>
<sequence length="164" mass="19193">MRGEVRFGLPMRNPSGKRLWLSMLRDIVQTAEFQAKPISRDALVSSLAIVEEHLKRAYSTTVTVKGFMFVAETVLGMGMLFIYTFHDRLPLVYSFNDGFEEESDIQMYLEEIDRVLTEELLFSMMDHRQQVGLSYTILYFQHIIAMLGTFVFFFDFSFHLYLTI</sequence>
<protein>
    <submittedName>
        <fullName evidence="2">Uncharacterized protein</fullName>
    </submittedName>
</protein>
<dbReference type="Proteomes" id="UP000326289">
    <property type="component" value="Unassembled WGS sequence"/>
</dbReference>
<evidence type="ECO:0000256" key="1">
    <source>
        <dbReference type="SAM" id="Phobius"/>
    </source>
</evidence>
<organism evidence="2 3">
    <name type="scientific">Aspergillus minisclerotigenes</name>
    <dbReference type="NCBI Taxonomy" id="656917"/>
    <lineage>
        <taxon>Eukaryota</taxon>
        <taxon>Fungi</taxon>
        <taxon>Dikarya</taxon>
        <taxon>Ascomycota</taxon>
        <taxon>Pezizomycotina</taxon>
        <taxon>Eurotiomycetes</taxon>
        <taxon>Eurotiomycetidae</taxon>
        <taxon>Eurotiales</taxon>
        <taxon>Aspergillaceae</taxon>
        <taxon>Aspergillus</taxon>
        <taxon>Aspergillus subgen. Circumdati</taxon>
    </lineage>
</organism>
<dbReference type="EMBL" id="ML732783">
    <property type="protein sequence ID" value="KAB8275213.1"/>
    <property type="molecule type" value="Genomic_DNA"/>
</dbReference>
<evidence type="ECO:0000313" key="3">
    <source>
        <dbReference type="Proteomes" id="UP000326289"/>
    </source>
</evidence>
<evidence type="ECO:0000313" key="2">
    <source>
        <dbReference type="EMBL" id="KAB8275213.1"/>
    </source>
</evidence>
<gene>
    <name evidence="2" type="ORF">BDV30DRAFT_207953</name>
</gene>
<keyword evidence="1" id="KW-0472">Membrane</keyword>
<proteinExistence type="predicted"/>
<reference evidence="2 3" key="1">
    <citation type="submission" date="2019-04" db="EMBL/GenBank/DDBJ databases">
        <title>Fungal friends and foes A comparative genomics study of 23 Aspergillus species from section Flavi.</title>
        <authorList>
            <consortium name="DOE Joint Genome Institute"/>
            <person name="Kjaerbolling I."/>
            <person name="Vesth T.C."/>
            <person name="Frisvad J.C."/>
            <person name="Nybo J.L."/>
            <person name="Theobald S."/>
            <person name="Kildgaard S."/>
            <person name="Petersen T.I."/>
            <person name="Kuo A."/>
            <person name="Sato A."/>
            <person name="Lyhne E.K."/>
            <person name="Kogle M.E."/>
            <person name="Wiebenga A."/>
            <person name="Kun R.S."/>
            <person name="Lubbers R.J."/>
            <person name="Makela M.R."/>
            <person name="Barry K."/>
            <person name="Chovatia M."/>
            <person name="Clum A."/>
            <person name="Daum C."/>
            <person name="Haridas S."/>
            <person name="He G."/>
            <person name="LaButti K."/>
            <person name="Lipzen A."/>
            <person name="Mondo S."/>
            <person name="Pangilinan J."/>
            <person name="Riley R."/>
            <person name="Salamov A."/>
            <person name="Simmons B.A."/>
            <person name="Magnuson J.K."/>
            <person name="Henrissat B."/>
            <person name="Mortensen U.H."/>
            <person name="Larsen T.O."/>
            <person name="De vries R.P."/>
            <person name="Grigoriev I.V."/>
            <person name="Machida M."/>
            <person name="Baker S.E."/>
            <person name="Andersen M.R."/>
        </authorList>
    </citation>
    <scope>NUCLEOTIDE SEQUENCE [LARGE SCALE GENOMIC DNA]</scope>
    <source>
        <strain evidence="2 3">CBS 117635</strain>
    </source>
</reference>
<name>A0A5N6JBR0_9EURO</name>